<evidence type="ECO:0000259" key="1">
    <source>
        <dbReference type="PROSITE" id="PS50097"/>
    </source>
</evidence>
<dbReference type="SUPFAM" id="SSF54695">
    <property type="entry name" value="POZ domain"/>
    <property type="match status" value="1"/>
</dbReference>
<accession>A0A6A6S3N3</accession>
<evidence type="ECO:0000313" key="2">
    <source>
        <dbReference type="EMBL" id="KAF2641293.1"/>
    </source>
</evidence>
<dbReference type="InterPro" id="IPR011333">
    <property type="entry name" value="SKP1/BTB/POZ_sf"/>
</dbReference>
<protein>
    <recommendedName>
        <fullName evidence="1">BTB domain-containing protein</fullName>
    </recommendedName>
</protein>
<organism evidence="2 3">
    <name type="scientific">Massarina eburnea CBS 473.64</name>
    <dbReference type="NCBI Taxonomy" id="1395130"/>
    <lineage>
        <taxon>Eukaryota</taxon>
        <taxon>Fungi</taxon>
        <taxon>Dikarya</taxon>
        <taxon>Ascomycota</taxon>
        <taxon>Pezizomycotina</taxon>
        <taxon>Dothideomycetes</taxon>
        <taxon>Pleosporomycetidae</taxon>
        <taxon>Pleosporales</taxon>
        <taxon>Massarineae</taxon>
        <taxon>Massarinaceae</taxon>
        <taxon>Massarina</taxon>
    </lineage>
</organism>
<dbReference type="InterPro" id="IPR000210">
    <property type="entry name" value="BTB/POZ_dom"/>
</dbReference>
<dbReference type="EMBL" id="MU006783">
    <property type="protein sequence ID" value="KAF2641293.1"/>
    <property type="molecule type" value="Genomic_DNA"/>
</dbReference>
<feature type="domain" description="BTB" evidence="1">
    <location>
        <begin position="14"/>
        <end position="79"/>
    </location>
</feature>
<dbReference type="OrthoDB" id="3794732at2759"/>
<dbReference type="Proteomes" id="UP000799753">
    <property type="component" value="Unassembled WGS sequence"/>
</dbReference>
<dbReference type="CDD" id="cd18186">
    <property type="entry name" value="BTB_POZ_ZBTB_KLHL-like"/>
    <property type="match status" value="1"/>
</dbReference>
<reference evidence="2" key="1">
    <citation type="journal article" date="2020" name="Stud. Mycol.">
        <title>101 Dothideomycetes genomes: a test case for predicting lifestyles and emergence of pathogens.</title>
        <authorList>
            <person name="Haridas S."/>
            <person name="Albert R."/>
            <person name="Binder M."/>
            <person name="Bloem J."/>
            <person name="Labutti K."/>
            <person name="Salamov A."/>
            <person name="Andreopoulos B."/>
            <person name="Baker S."/>
            <person name="Barry K."/>
            <person name="Bills G."/>
            <person name="Bluhm B."/>
            <person name="Cannon C."/>
            <person name="Castanera R."/>
            <person name="Culley D."/>
            <person name="Daum C."/>
            <person name="Ezra D."/>
            <person name="Gonzalez J."/>
            <person name="Henrissat B."/>
            <person name="Kuo A."/>
            <person name="Liang C."/>
            <person name="Lipzen A."/>
            <person name="Lutzoni F."/>
            <person name="Magnuson J."/>
            <person name="Mondo S."/>
            <person name="Nolan M."/>
            <person name="Ohm R."/>
            <person name="Pangilinan J."/>
            <person name="Park H.-J."/>
            <person name="Ramirez L."/>
            <person name="Alfaro M."/>
            <person name="Sun H."/>
            <person name="Tritt A."/>
            <person name="Yoshinaga Y."/>
            <person name="Zwiers L.-H."/>
            <person name="Turgeon B."/>
            <person name="Goodwin S."/>
            <person name="Spatafora J."/>
            <person name="Crous P."/>
            <person name="Grigoriev I."/>
        </authorList>
    </citation>
    <scope>NUCLEOTIDE SEQUENCE</scope>
    <source>
        <strain evidence="2">CBS 473.64</strain>
    </source>
</reference>
<dbReference type="Gene3D" id="3.30.710.10">
    <property type="entry name" value="Potassium Channel Kv1.1, Chain A"/>
    <property type="match status" value="1"/>
</dbReference>
<dbReference type="PANTHER" id="PTHR47843:SF2">
    <property type="entry name" value="BTB DOMAIN-CONTAINING PROTEIN"/>
    <property type="match status" value="1"/>
</dbReference>
<gene>
    <name evidence="2" type="ORF">P280DRAFT_506890</name>
</gene>
<sequence>MPATPEDRVEALRSDIVEVSVGPNSQIFRTHRDILSATSPFLKDALRADSTSVTLPNETPIDFELYDHWLYFHTLPARAINLDVRAKQDALLRAYLFGARFVDILYKNFIITSVIETFHKKYPTANQVKLVYEQLPPHSPMRRLFADSYVYGGAKDDSWAKTVEQCPRDFLIDVTMGLMGRKAPEKKACPWLVDKGKYLEDVTNA</sequence>
<dbReference type="PANTHER" id="PTHR47843">
    <property type="entry name" value="BTB DOMAIN-CONTAINING PROTEIN-RELATED"/>
    <property type="match status" value="1"/>
</dbReference>
<dbReference type="AlphaFoldDB" id="A0A6A6S3N3"/>
<name>A0A6A6S3N3_9PLEO</name>
<proteinExistence type="predicted"/>
<keyword evidence="3" id="KW-1185">Reference proteome</keyword>
<dbReference type="PROSITE" id="PS50097">
    <property type="entry name" value="BTB"/>
    <property type="match status" value="1"/>
</dbReference>
<evidence type="ECO:0000313" key="3">
    <source>
        <dbReference type="Proteomes" id="UP000799753"/>
    </source>
</evidence>